<dbReference type="GO" id="GO:0009288">
    <property type="term" value="C:bacterial-type flagellum"/>
    <property type="evidence" value="ECO:0007669"/>
    <property type="project" value="InterPro"/>
</dbReference>
<evidence type="ECO:0000256" key="2">
    <source>
        <dbReference type="ARBA" id="ARBA00010004"/>
    </source>
</evidence>
<dbReference type="GO" id="GO:0005886">
    <property type="term" value="C:plasma membrane"/>
    <property type="evidence" value="ECO:0007669"/>
    <property type="project" value="UniProtKB-SubCell"/>
</dbReference>
<evidence type="ECO:0000313" key="13">
    <source>
        <dbReference type="Proteomes" id="UP000660110"/>
    </source>
</evidence>
<name>A0A917ETS6_HALAA</name>
<evidence type="ECO:0000256" key="5">
    <source>
        <dbReference type="ARBA" id="ARBA00022475"/>
    </source>
</evidence>
<protein>
    <recommendedName>
        <fullName evidence="3">Flagellar FliJ protein</fullName>
    </recommendedName>
</protein>
<proteinExistence type="inferred from homology"/>
<dbReference type="InterPro" id="IPR053716">
    <property type="entry name" value="Flag_assembly_chemotaxis_eff"/>
</dbReference>
<dbReference type="Proteomes" id="UP000660110">
    <property type="component" value="Unassembled WGS sequence"/>
</dbReference>
<dbReference type="GO" id="GO:0044781">
    <property type="term" value="P:bacterial-type flagellum organization"/>
    <property type="evidence" value="ECO:0007669"/>
    <property type="project" value="UniProtKB-KW"/>
</dbReference>
<dbReference type="GO" id="GO:0071973">
    <property type="term" value="P:bacterial-type flagellum-dependent cell motility"/>
    <property type="evidence" value="ECO:0007669"/>
    <property type="project" value="InterPro"/>
</dbReference>
<dbReference type="Gene3D" id="1.10.287.1700">
    <property type="match status" value="1"/>
</dbReference>
<dbReference type="AlphaFoldDB" id="A0A917ETS6"/>
<keyword evidence="5" id="KW-1003">Cell membrane</keyword>
<evidence type="ECO:0000256" key="9">
    <source>
        <dbReference type="ARBA" id="ARBA00023136"/>
    </source>
</evidence>
<keyword evidence="9" id="KW-0472">Membrane</keyword>
<organism evidence="12 13">
    <name type="scientific">Halobacillus andaensis</name>
    <dbReference type="NCBI Taxonomy" id="1176239"/>
    <lineage>
        <taxon>Bacteria</taxon>
        <taxon>Bacillati</taxon>
        <taxon>Bacillota</taxon>
        <taxon>Bacilli</taxon>
        <taxon>Bacillales</taxon>
        <taxon>Bacillaceae</taxon>
        <taxon>Halobacillus</taxon>
    </lineage>
</organism>
<evidence type="ECO:0000256" key="1">
    <source>
        <dbReference type="ARBA" id="ARBA00004413"/>
    </source>
</evidence>
<evidence type="ECO:0000313" key="12">
    <source>
        <dbReference type="EMBL" id="GGF11030.1"/>
    </source>
</evidence>
<evidence type="ECO:0000256" key="4">
    <source>
        <dbReference type="ARBA" id="ARBA00022448"/>
    </source>
</evidence>
<comment type="caution">
    <text evidence="12">The sequence shown here is derived from an EMBL/GenBank/DDBJ whole genome shotgun (WGS) entry which is preliminary data.</text>
</comment>
<keyword evidence="7" id="KW-1005">Bacterial flagellum biogenesis</keyword>
<dbReference type="NCBIfam" id="TIGR02473">
    <property type="entry name" value="flagell_FliJ"/>
    <property type="match status" value="1"/>
</dbReference>
<dbReference type="RefSeq" id="WP_188376074.1">
    <property type="nucleotide sequence ID" value="NZ_BMEL01000001.1"/>
</dbReference>
<evidence type="ECO:0000256" key="11">
    <source>
        <dbReference type="SAM" id="Coils"/>
    </source>
</evidence>
<keyword evidence="13" id="KW-1185">Reference proteome</keyword>
<evidence type="ECO:0000256" key="7">
    <source>
        <dbReference type="ARBA" id="ARBA00022795"/>
    </source>
</evidence>
<reference evidence="12" key="2">
    <citation type="submission" date="2020-09" db="EMBL/GenBank/DDBJ databases">
        <authorList>
            <person name="Sun Q."/>
            <person name="Zhou Y."/>
        </authorList>
    </citation>
    <scope>NUCLEOTIDE SEQUENCE</scope>
    <source>
        <strain evidence="12">CGMCC 1.12153</strain>
    </source>
</reference>
<comment type="similarity">
    <text evidence="2">Belongs to the FliJ family.</text>
</comment>
<dbReference type="GO" id="GO:0015031">
    <property type="term" value="P:protein transport"/>
    <property type="evidence" value="ECO:0007669"/>
    <property type="project" value="UniProtKB-KW"/>
</dbReference>
<keyword evidence="8" id="KW-0653">Protein transport</keyword>
<dbReference type="GO" id="GO:0006935">
    <property type="term" value="P:chemotaxis"/>
    <property type="evidence" value="ECO:0007669"/>
    <property type="project" value="UniProtKB-KW"/>
</dbReference>
<keyword evidence="10" id="KW-1006">Bacterial flagellum protein export</keyword>
<dbReference type="InterPro" id="IPR012823">
    <property type="entry name" value="Flagell_FliJ"/>
</dbReference>
<sequence length="149" mass="18021">MTTLQTFYKIKDLQEREKKEKQKVYQEQVDHFETVATDLYELLKRKETAADQFAEQLKLQTVKAQSFIQHEQFIEQLDKQINELQPLVQQARNDMENAHEHLSSAHIEVKKFDSLIDRRLQKHKDWLKVEENKSMDELSTRQFLNYKNR</sequence>
<keyword evidence="11" id="KW-0175">Coiled coil</keyword>
<keyword evidence="4" id="KW-0813">Transport</keyword>
<evidence type="ECO:0000256" key="6">
    <source>
        <dbReference type="ARBA" id="ARBA00022500"/>
    </source>
</evidence>
<evidence type="ECO:0000256" key="8">
    <source>
        <dbReference type="ARBA" id="ARBA00022927"/>
    </source>
</evidence>
<dbReference type="EMBL" id="BMEL01000001">
    <property type="protein sequence ID" value="GGF11030.1"/>
    <property type="molecule type" value="Genomic_DNA"/>
</dbReference>
<comment type="subcellular location">
    <subcellularLocation>
        <location evidence="1">Cell membrane</location>
        <topology evidence="1">Peripheral membrane protein</topology>
        <orientation evidence="1">Cytoplasmic side</orientation>
    </subcellularLocation>
</comment>
<gene>
    <name evidence="12" type="ORF">GCM10010954_07060</name>
</gene>
<reference evidence="12" key="1">
    <citation type="journal article" date="2014" name="Int. J. Syst. Evol. Microbiol.">
        <title>Complete genome sequence of Corynebacterium casei LMG S-19264T (=DSM 44701T), isolated from a smear-ripened cheese.</title>
        <authorList>
            <consortium name="US DOE Joint Genome Institute (JGI-PGF)"/>
            <person name="Walter F."/>
            <person name="Albersmeier A."/>
            <person name="Kalinowski J."/>
            <person name="Ruckert C."/>
        </authorList>
    </citation>
    <scope>NUCLEOTIDE SEQUENCE</scope>
    <source>
        <strain evidence="12">CGMCC 1.12153</strain>
    </source>
</reference>
<evidence type="ECO:0000256" key="10">
    <source>
        <dbReference type="ARBA" id="ARBA00023225"/>
    </source>
</evidence>
<feature type="coiled-coil region" evidence="11">
    <location>
        <begin position="74"/>
        <end position="108"/>
    </location>
</feature>
<keyword evidence="6" id="KW-0145">Chemotaxis</keyword>
<dbReference type="Pfam" id="PF02050">
    <property type="entry name" value="FliJ"/>
    <property type="match status" value="1"/>
</dbReference>
<accession>A0A917ETS6</accession>
<evidence type="ECO:0000256" key="3">
    <source>
        <dbReference type="ARBA" id="ARBA00020392"/>
    </source>
</evidence>